<evidence type="ECO:0000313" key="2">
    <source>
        <dbReference type="Proteomes" id="UP000266861"/>
    </source>
</evidence>
<keyword evidence="2" id="KW-1185">Reference proteome</keyword>
<gene>
    <name evidence="1" type="ORF">Glove_71g52</name>
</gene>
<dbReference type="EMBL" id="PQFF01000068">
    <property type="protein sequence ID" value="RHZ85118.1"/>
    <property type="molecule type" value="Genomic_DNA"/>
</dbReference>
<dbReference type="Proteomes" id="UP000266861">
    <property type="component" value="Unassembled WGS sequence"/>
</dbReference>
<name>A0A397JE77_9GLOM</name>
<comment type="caution">
    <text evidence="1">The sequence shown here is derived from an EMBL/GenBank/DDBJ whole genome shotgun (WGS) entry which is preliminary data.</text>
</comment>
<sequence>MVGRDFSKLFFSNSAFTRYRLLEELKELPKEISRGFELSAEQPTELSRELSTESLESARGVSFHHLTKYILFSMIIKSILGLSVESDLSDEGSPSSSLKAVSIIGENYENNNVFDKLTNSLKKEEEDV</sequence>
<dbReference type="AlphaFoldDB" id="A0A397JE77"/>
<proteinExistence type="predicted"/>
<evidence type="ECO:0000313" key="1">
    <source>
        <dbReference type="EMBL" id="RHZ85118.1"/>
    </source>
</evidence>
<accession>A0A397JE77</accession>
<reference evidence="1 2" key="1">
    <citation type="submission" date="2018-08" db="EMBL/GenBank/DDBJ databases">
        <title>Genome and evolution of the arbuscular mycorrhizal fungus Diversispora epigaea (formerly Glomus versiforme) and its bacterial endosymbionts.</title>
        <authorList>
            <person name="Sun X."/>
            <person name="Fei Z."/>
            <person name="Harrison M."/>
        </authorList>
    </citation>
    <scope>NUCLEOTIDE SEQUENCE [LARGE SCALE GENOMIC DNA]</scope>
    <source>
        <strain evidence="1 2">IT104</strain>
    </source>
</reference>
<protein>
    <submittedName>
        <fullName evidence="1">Uncharacterized protein</fullName>
    </submittedName>
</protein>
<organism evidence="1 2">
    <name type="scientific">Diversispora epigaea</name>
    <dbReference type="NCBI Taxonomy" id="1348612"/>
    <lineage>
        <taxon>Eukaryota</taxon>
        <taxon>Fungi</taxon>
        <taxon>Fungi incertae sedis</taxon>
        <taxon>Mucoromycota</taxon>
        <taxon>Glomeromycotina</taxon>
        <taxon>Glomeromycetes</taxon>
        <taxon>Diversisporales</taxon>
        <taxon>Diversisporaceae</taxon>
        <taxon>Diversispora</taxon>
    </lineage>
</organism>